<evidence type="ECO:0000313" key="3">
    <source>
        <dbReference type="EMBL" id="COZ20769.1"/>
    </source>
</evidence>
<dbReference type="Proteomes" id="UP000039021">
    <property type="component" value="Unassembled WGS sequence"/>
</dbReference>
<evidence type="ECO:0000313" key="5">
    <source>
        <dbReference type="Proteomes" id="UP000039217"/>
    </source>
</evidence>
<evidence type="ECO:0000313" key="6">
    <source>
        <dbReference type="Proteomes" id="UP000044938"/>
    </source>
</evidence>
<accession>A0A654ZPH1</accession>
<organism evidence="3 4">
    <name type="scientific">Mycobacterium tuberculosis</name>
    <dbReference type="NCBI Taxonomy" id="1773"/>
    <lineage>
        <taxon>Bacteria</taxon>
        <taxon>Bacillati</taxon>
        <taxon>Actinomycetota</taxon>
        <taxon>Actinomycetes</taxon>
        <taxon>Mycobacteriales</taxon>
        <taxon>Mycobacteriaceae</taxon>
        <taxon>Mycobacterium</taxon>
        <taxon>Mycobacterium tuberculosis complex</taxon>
    </lineage>
</organism>
<dbReference type="Proteomes" id="UP000039217">
    <property type="component" value="Unassembled WGS sequence"/>
</dbReference>
<reference evidence="4 5" key="1">
    <citation type="submission" date="2015-03" db="EMBL/GenBank/DDBJ databases">
        <authorList>
            <consortium name="Pathogen Informatics"/>
        </authorList>
    </citation>
    <scope>NUCLEOTIDE SEQUENCE [LARGE SCALE GENOMIC DNA]</scope>
    <source>
        <strain evidence="1 5">D00501624</strain>
        <strain evidence="2 6">M09401471</strain>
        <strain evidence="4">N09902308</strain>
    </source>
</reference>
<evidence type="ECO:0000313" key="4">
    <source>
        <dbReference type="Proteomes" id="UP000039021"/>
    </source>
</evidence>
<evidence type="ECO:0000313" key="1">
    <source>
        <dbReference type="EMBL" id="CNV36030.1"/>
    </source>
</evidence>
<dbReference type="EMBL" id="CQQC01000715">
    <property type="protein sequence ID" value="CNV36030.1"/>
    <property type="molecule type" value="Genomic_DNA"/>
</dbReference>
<dbReference type="EMBL" id="CSBK01001839">
    <property type="protein sequence ID" value="COZ20769.1"/>
    <property type="molecule type" value="Genomic_DNA"/>
</dbReference>
<protein>
    <submittedName>
        <fullName evidence="3">Uncharacterized protein</fullName>
    </submittedName>
</protein>
<proteinExistence type="predicted"/>
<dbReference type="AlphaFoldDB" id="A0A654ZPH1"/>
<dbReference type="Proteomes" id="UP000044938">
    <property type="component" value="Unassembled WGS sequence"/>
</dbReference>
<gene>
    <name evidence="1" type="ORF">ERS007661_02164</name>
    <name evidence="2" type="ORF">ERS007720_04279</name>
    <name evidence="3" type="ORF">ERS007739_03505</name>
</gene>
<evidence type="ECO:0000313" key="2">
    <source>
        <dbReference type="EMBL" id="COX31474.1"/>
    </source>
</evidence>
<sequence>MTGSNASTVAAMPTSRSWSAAVLATATEVGSFAATPMTSVNCSPSLLIRPRMTSGGPVLTDVVVESGTDGAGDTDVLVSTWNPDASSRPSAAALLIAGGAVGT</sequence>
<reference evidence="3" key="2">
    <citation type="submission" date="2015-03" db="EMBL/GenBank/DDBJ databases">
        <authorList>
            <consortium name="Pathogen Informatics"/>
            <person name="Murphy D."/>
        </authorList>
    </citation>
    <scope>NUCLEOTIDE SEQUENCE</scope>
    <source>
        <strain evidence="3">N09902308</strain>
    </source>
</reference>
<name>A0A654ZPH1_MYCTX</name>
<dbReference type="EMBL" id="CSAJ01000871">
    <property type="protein sequence ID" value="COX31474.1"/>
    <property type="molecule type" value="Genomic_DNA"/>
</dbReference>